<dbReference type="eggNOG" id="ENOG5032S0B">
    <property type="taxonomic scope" value="Bacteria"/>
</dbReference>
<dbReference type="RefSeq" id="WP_022608615.1">
    <property type="nucleotide sequence ID" value="NZ_ASSJ01000076.1"/>
</dbReference>
<keyword evidence="3" id="KW-1185">Reference proteome</keyword>
<sequence>MMPPDDSNPQSTDVPSPEGAQWEQQLAAIEASLVDLKARRAQIVRGTRERSRLQSELQRLQQRITDLETDLESRLLSWKDFKEPFWQVVRFGGIGFLLGWALKSCAG</sequence>
<proteinExistence type="predicted"/>
<name>U5DIP9_9CHRO</name>
<feature type="region of interest" description="Disordered" evidence="1">
    <location>
        <begin position="1"/>
        <end position="20"/>
    </location>
</feature>
<evidence type="ECO:0000256" key="1">
    <source>
        <dbReference type="SAM" id="MobiDB-lite"/>
    </source>
</evidence>
<evidence type="ECO:0000313" key="3">
    <source>
        <dbReference type="Proteomes" id="UP000016960"/>
    </source>
</evidence>
<dbReference type="EMBL" id="ASSJ01000076">
    <property type="protein sequence ID" value="ERN40469.1"/>
    <property type="molecule type" value="Genomic_DNA"/>
</dbReference>
<evidence type="ECO:0008006" key="4">
    <source>
        <dbReference type="Google" id="ProtNLM"/>
    </source>
</evidence>
<reference evidence="2 3" key="1">
    <citation type="submission" date="2013-05" db="EMBL/GenBank/DDBJ databases">
        <title>Draft genome sequence of Rubidibacter lacunae KORDI 51-2.</title>
        <authorList>
            <person name="Choi D.H."/>
            <person name="Noh J.H."/>
            <person name="Kwon K.-K."/>
            <person name="Lee J.-H."/>
            <person name="Ryu J.-Y."/>
        </authorList>
    </citation>
    <scope>NUCLEOTIDE SEQUENCE [LARGE SCALE GENOMIC DNA]</scope>
    <source>
        <strain evidence="2 3">KORDI 51-2</strain>
    </source>
</reference>
<organism evidence="2 3">
    <name type="scientific">Rubidibacter lacunae KORDI 51-2</name>
    <dbReference type="NCBI Taxonomy" id="582515"/>
    <lineage>
        <taxon>Bacteria</taxon>
        <taxon>Bacillati</taxon>
        <taxon>Cyanobacteriota</taxon>
        <taxon>Cyanophyceae</taxon>
        <taxon>Oscillatoriophycideae</taxon>
        <taxon>Chroococcales</taxon>
        <taxon>Aphanothecaceae</taxon>
        <taxon>Rubidibacter</taxon>
    </lineage>
</organism>
<comment type="caution">
    <text evidence="2">The sequence shown here is derived from an EMBL/GenBank/DDBJ whole genome shotgun (WGS) entry which is preliminary data.</text>
</comment>
<protein>
    <recommendedName>
        <fullName evidence="4">DUF2203 domain-containing protein</fullName>
    </recommendedName>
</protein>
<gene>
    <name evidence="2" type="ORF">KR51_00030130</name>
</gene>
<dbReference type="Proteomes" id="UP000016960">
    <property type="component" value="Unassembled WGS sequence"/>
</dbReference>
<dbReference type="AlphaFoldDB" id="U5DIP9"/>
<accession>U5DIP9</accession>
<dbReference type="InParanoid" id="U5DIP9"/>
<dbReference type="STRING" id="582515.KR51_00030130"/>
<evidence type="ECO:0000313" key="2">
    <source>
        <dbReference type="EMBL" id="ERN40469.1"/>
    </source>
</evidence>